<evidence type="ECO:0000259" key="2">
    <source>
        <dbReference type="Pfam" id="PF00294"/>
    </source>
</evidence>
<evidence type="ECO:0000313" key="3">
    <source>
        <dbReference type="EMBL" id="KAK5704268.1"/>
    </source>
</evidence>
<dbReference type="SUPFAM" id="SSF53613">
    <property type="entry name" value="Ribokinase-like"/>
    <property type="match status" value="1"/>
</dbReference>
<reference evidence="3" key="1">
    <citation type="submission" date="2023-08" db="EMBL/GenBank/DDBJ databases">
        <title>Black Yeasts Isolated from many extreme environments.</title>
        <authorList>
            <person name="Coleine C."/>
            <person name="Stajich J.E."/>
            <person name="Selbmann L."/>
        </authorList>
    </citation>
    <scope>NUCLEOTIDE SEQUENCE</scope>
    <source>
        <strain evidence="3">CCFEE 5810</strain>
    </source>
</reference>
<comment type="caution">
    <text evidence="3">The sequence shown here is derived from an EMBL/GenBank/DDBJ whole genome shotgun (WGS) entry which is preliminary data.</text>
</comment>
<dbReference type="AlphaFoldDB" id="A0AAN7VVJ0"/>
<dbReference type="Proteomes" id="UP001310594">
    <property type="component" value="Unassembled WGS sequence"/>
</dbReference>
<feature type="domain" description="Carbohydrate kinase PfkB" evidence="2">
    <location>
        <begin position="49"/>
        <end position="330"/>
    </location>
</feature>
<dbReference type="PANTHER" id="PTHR47098">
    <property type="entry name" value="PROTEIN MAK32"/>
    <property type="match status" value="1"/>
</dbReference>
<feature type="region of interest" description="Disordered" evidence="1">
    <location>
        <begin position="1"/>
        <end position="21"/>
    </location>
</feature>
<dbReference type="Gene3D" id="3.40.1190.20">
    <property type="match status" value="1"/>
</dbReference>
<name>A0AAN7VVJ0_9PEZI</name>
<protein>
    <recommendedName>
        <fullName evidence="2">Carbohydrate kinase PfkB domain-containing protein</fullName>
    </recommendedName>
</protein>
<dbReference type="Pfam" id="PF00294">
    <property type="entry name" value="PfkB"/>
    <property type="match status" value="1"/>
</dbReference>
<dbReference type="EMBL" id="JAVRQU010000004">
    <property type="protein sequence ID" value="KAK5704268.1"/>
    <property type="molecule type" value="Genomic_DNA"/>
</dbReference>
<evidence type="ECO:0000313" key="4">
    <source>
        <dbReference type="Proteomes" id="UP001310594"/>
    </source>
</evidence>
<evidence type="ECO:0000256" key="1">
    <source>
        <dbReference type="SAM" id="MobiDB-lite"/>
    </source>
</evidence>
<sequence>MQINPPQSDTTSSTTNTQPTAANTRIRLVALGNGVWLDDICRAGCEPVKNVPGGSVTFATLGARLFAADEPSRIAMTFNAGHDFPEDIIDVFRSWDIDLTIHKLHDKPSSRGLVFYEEANNNRKGFQRLTEPLPVPIKDLKGTLSLKAQSFEFFGTAQYIEEQVADLVKLRWDKIIRHIRTEPFIVWEPHPKSCTPDTLKAHQEAAKLVDVFSPNHEELHSFFGEPVESVDTDMIEEQARSFVKAGIGPMGEGCIVVRAAGHGCLIMARHVKSHWLPPYYLADSDKVVDATGAGNAFLGAFAVGFCSTGSNVEAGVFGTVAASFALEQVGLPVRVGEGDEETWNGCLVMDRVHEYRQRLKLD</sequence>
<proteinExistence type="predicted"/>
<dbReference type="PANTHER" id="PTHR47098:SF1">
    <property type="entry name" value="PFKB FAMILY CARBOHYDRATE KINASE SUPERFAMILY (AFU_ORTHOLOGUE AFUA_4G09500)"/>
    <property type="match status" value="1"/>
</dbReference>
<dbReference type="InterPro" id="IPR011611">
    <property type="entry name" value="PfkB_dom"/>
</dbReference>
<organism evidence="3 4">
    <name type="scientific">Elasticomyces elasticus</name>
    <dbReference type="NCBI Taxonomy" id="574655"/>
    <lineage>
        <taxon>Eukaryota</taxon>
        <taxon>Fungi</taxon>
        <taxon>Dikarya</taxon>
        <taxon>Ascomycota</taxon>
        <taxon>Pezizomycotina</taxon>
        <taxon>Dothideomycetes</taxon>
        <taxon>Dothideomycetidae</taxon>
        <taxon>Mycosphaerellales</taxon>
        <taxon>Teratosphaeriaceae</taxon>
        <taxon>Elasticomyces</taxon>
    </lineage>
</organism>
<dbReference type="InterPro" id="IPR029056">
    <property type="entry name" value="Ribokinase-like"/>
</dbReference>
<gene>
    <name evidence="3" type="ORF">LTR97_003283</name>
</gene>
<accession>A0AAN7VVJ0</accession>